<evidence type="ECO:0000256" key="4">
    <source>
        <dbReference type="ARBA" id="ARBA00023163"/>
    </source>
</evidence>
<dbReference type="Gene3D" id="1.10.10.10">
    <property type="entry name" value="Winged helix-like DNA-binding domain superfamily/Winged helix DNA-binding domain"/>
    <property type="match status" value="1"/>
</dbReference>
<dbReference type="Proteomes" id="UP001207626">
    <property type="component" value="Unassembled WGS sequence"/>
</dbReference>
<dbReference type="InterPro" id="IPR013249">
    <property type="entry name" value="RNA_pol_sigma70_r4_t2"/>
</dbReference>
<keyword evidence="2" id="KW-0805">Transcription regulation</keyword>
<dbReference type="CDD" id="cd06171">
    <property type="entry name" value="Sigma70_r4"/>
    <property type="match status" value="1"/>
</dbReference>
<keyword evidence="3" id="KW-0731">Sigma factor</keyword>
<dbReference type="InterPro" id="IPR036388">
    <property type="entry name" value="WH-like_DNA-bd_sf"/>
</dbReference>
<keyword evidence="8" id="KW-1185">Reference proteome</keyword>
<dbReference type="Pfam" id="PF08281">
    <property type="entry name" value="Sigma70_r4_2"/>
    <property type="match status" value="1"/>
</dbReference>
<feature type="domain" description="RNA polymerase sigma-70 region 2" evidence="5">
    <location>
        <begin position="22"/>
        <end position="86"/>
    </location>
</feature>
<evidence type="ECO:0000313" key="8">
    <source>
        <dbReference type="Proteomes" id="UP001207626"/>
    </source>
</evidence>
<evidence type="ECO:0000256" key="3">
    <source>
        <dbReference type="ARBA" id="ARBA00023082"/>
    </source>
</evidence>
<dbReference type="InterPro" id="IPR013324">
    <property type="entry name" value="RNA_pol_sigma_r3/r4-like"/>
</dbReference>
<dbReference type="NCBIfam" id="TIGR02937">
    <property type="entry name" value="sigma70-ECF"/>
    <property type="match status" value="1"/>
</dbReference>
<evidence type="ECO:0000256" key="1">
    <source>
        <dbReference type="ARBA" id="ARBA00010641"/>
    </source>
</evidence>
<accession>A0ABT4DYH4</accession>
<evidence type="ECO:0000259" key="6">
    <source>
        <dbReference type="Pfam" id="PF08281"/>
    </source>
</evidence>
<protein>
    <submittedName>
        <fullName evidence="7">Sigma-70 family RNA polymerase sigma factor</fullName>
    </submittedName>
</protein>
<dbReference type="InterPro" id="IPR014284">
    <property type="entry name" value="RNA_pol_sigma-70_dom"/>
</dbReference>
<organism evidence="7 8">
    <name type="scientific">Paenibacillus apiarius</name>
    <dbReference type="NCBI Taxonomy" id="46240"/>
    <lineage>
        <taxon>Bacteria</taxon>
        <taxon>Bacillati</taxon>
        <taxon>Bacillota</taxon>
        <taxon>Bacilli</taxon>
        <taxon>Bacillales</taxon>
        <taxon>Paenibacillaceae</taxon>
        <taxon>Paenibacillus</taxon>
    </lineage>
</organism>
<comment type="caution">
    <text evidence="7">The sequence shown here is derived from an EMBL/GenBank/DDBJ whole genome shotgun (WGS) entry which is preliminary data.</text>
</comment>
<gene>
    <name evidence="7" type="ORF">M5X09_22605</name>
</gene>
<sequence>MDQKTLIVRAQQGDTDSFALAVQHIQERSYRIAYSYLHDEAASMDAVCDAVEKALINIKKLKDPDKFNTWFTRIVINQCKTHIRKMKSIVYTEDEDIMGIAEQPLTDEMLDLNALIDELPPMTRMLIQLKYIQGYTLEEIAEMTELPVGTVKTKIYSTIKLFKQQMYAEPKEARV</sequence>
<comment type="similarity">
    <text evidence="1">Belongs to the sigma-70 factor family. ECF subfamily.</text>
</comment>
<dbReference type="InterPro" id="IPR007627">
    <property type="entry name" value="RNA_pol_sigma70_r2"/>
</dbReference>
<dbReference type="InterPro" id="IPR039425">
    <property type="entry name" value="RNA_pol_sigma-70-like"/>
</dbReference>
<dbReference type="EMBL" id="JAMDLW010000037">
    <property type="protein sequence ID" value="MCY9522411.1"/>
    <property type="molecule type" value="Genomic_DNA"/>
</dbReference>
<dbReference type="RefSeq" id="WP_268601717.1">
    <property type="nucleotide sequence ID" value="NZ_JAMDLV010000024.1"/>
</dbReference>
<evidence type="ECO:0000256" key="2">
    <source>
        <dbReference type="ARBA" id="ARBA00023015"/>
    </source>
</evidence>
<dbReference type="SUPFAM" id="SSF88946">
    <property type="entry name" value="Sigma2 domain of RNA polymerase sigma factors"/>
    <property type="match status" value="1"/>
</dbReference>
<proteinExistence type="inferred from homology"/>
<reference evidence="7 8" key="1">
    <citation type="submission" date="2022-05" db="EMBL/GenBank/DDBJ databases">
        <title>Genome Sequencing of Bee-Associated Microbes.</title>
        <authorList>
            <person name="Dunlap C."/>
        </authorList>
    </citation>
    <scope>NUCLEOTIDE SEQUENCE [LARGE SCALE GENOMIC DNA]</scope>
    <source>
        <strain evidence="7 8">NRRL NRS-1438</strain>
    </source>
</reference>
<dbReference type="PANTHER" id="PTHR43133">
    <property type="entry name" value="RNA POLYMERASE ECF-TYPE SIGMA FACTO"/>
    <property type="match status" value="1"/>
</dbReference>
<name>A0ABT4DYH4_9BACL</name>
<feature type="domain" description="RNA polymerase sigma factor 70 region 4 type 2" evidence="6">
    <location>
        <begin position="111"/>
        <end position="156"/>
    </location>
</feature>
<dbReference type="SUPFAM" id="SSF88659">
    <property type="entry name" value="Sigma3 and sigma4 domains of RNA polymerase sigma factors"/>
    <property type="match status" value="1"/>
</dbReference>
<keyword evidence="4" id="KW-0804">Transcription</keyword>
<evidence type="ECO:0000313" key="7">
    <source>
        <dbReference type="EMBL" id="MCY9522411.1"/>
    </source>
</evidence>
<dbReference type="Gene3D" id="1.10.1740.10">
    <property type="match status" value="1"/>
</dbReference>
<dbReference type="Pfam" id="PF04542">
    <property type="entry name" value="Sigma70_r2"/>
    <property type="match status" value="1"/>
</dbReference>
<evidence type="ECO:0000259" key="5">
    <source>
        <dbReference type="Pfam" id="PF04542"/>
    </source>
</evidence>
<dbReference type="PANTHER" id="PTHR43133:SF51">
    <property type="entry name" value="RNA POLYMERASE SIGMA FACTOR"/>
    <property type="match status" value="1"/>
</dbReference>
<dbReference type="InterPro" id="IPR013325">
    <property type="entry name" value="RNA_pol_sigma_r2"/>
</dbReference>